<dbReference type="InterPro" id="IPR002509">
    <property type="entry name" value="NODB_dom"/>
</dbReference>
<evidence type="ECO:0000313" key="18">
    <source>
        <dbReference type="Proteomes" id="UP000308652"/>
    </source>
</evidence>
<keyword evidence="5" id="KW-0146">Chitin degradation</keyword>
<evidence type="ECO:0000256" key="8">
    <source>
        <dbReference type="ARBA" id="ARBA00023285"/>
    </source>
</evidence>
<feature type="region of interest" description="Disordered" evidence="14">
    <location>
        <begin position="367"/>
        <end position="397"/>
    </location>
</feature>
<comment type="subcellular location">
    <subcellularLocation>
        <location evidence="2">Cell membrane</location>
        <topology evidence="2">Lipid-anchor</topology>
        <topology evidence="2">GPI-anchor</topology>
    </subcellularLocation>
</comment>
<protein>
    <recommendedName>
        <fullName evidence="12">chitin deacetylase</fullName>
        <ecNumber evidence="12">3.5.1.41</ecNumber>
    </recommendedName>
</protein>
<keyword evidence="15" id="KW-0732">Signal</keyword>
<dbReference type="PANTHER" id="PTHR10587:SF135">
    <property type="entry name" value="CHITIN DEACETYLASE 3"/>
    <property type="match status" value="1"/>
</dbReference>
<keyword evidence="4" id="KW-0325">Glycoprotein</keyword>
<keyword evidence="9" id="KW-0449">Lipoprotein</keyword>
<evidence type="ECO:0000256" key="15">
    <source>
        <dbReference type="SAM" id="SignalP"/>
    </source>
</evidence>
<name>A0A5C3ME79_9AGAR</name>
<evidence type="ECO:0000256" key="13">
    <source>
        <dbReference type="ARBA" id="ARBA00048494"/>
    </source>
</evidence>
<accession>A0A5C3ME79</accession>
<dbReference type="SUPFAM" id="SSF88713">
    <property type="entry name" value="Glycoside hydrolase/deacetylase"/>
    <property type="match status" value="1"/>
</dbReference>
<dbReference type="GO" id="GO:0005886">
    <property type="term" value="C:plasma membrane"/>
    <property type="evidence" value="ECO:0007669"/>
    <property type="project" value="UniProtKB-SubCell"/>
</dbReference>
<dbReference type="GO" id="GO:0071555">
    <property type="term" value="P:cell wall organization"/>
    <property type="evidence" value="ECO:0007669"/>
    <property type="project" value="UniProtKB-KW"/>
</dbReference>
<dbReference type="GO" id="GO:0004099">
    <property type="term" value="F:chitin deacetylase activity"/>
    <property type="evidence" value="ECO:0007669"/>
    <property type="project" value="UniProtKB-EC"/>
</dbReference>
<keyword evidence="7" id="KW-0119">Carbohydrate metabolism</keyword>
<organism evidence="17 18">
    <name type="scientific">Crucibulum laeve</name>
    <dbReference type="NCBI Taxonomy" id="68775"/>
    <lineage>
        <taxon>Eukaryota</taxon>
        <taxon>Fungi</taxon>
        <taxon>Dikarya</taxon>
        <taxon>Basidiomycota</taxon>
        <taxon>Agaricomycotina</taxon>
        <taxon>Agaricomycetes</taxon>
        <taxon>Agaricomycetidae</taxon>
        <taxon>Agaricales</taxon>
        <taxon>Agaricineae</taxon>
        <taxon>Nidulariaceae</taxon>
        <taxon>Crucibulum</taxon>
    </lineage>
</organism>
<keyword evidence="18" id="KW-1185">Reference proteome</keyword>
<dbReference type="EC" id="3.5.1.41" evidence="12"/>
<evidence type="ECO:0000256" key="2">
    <source>
        <dbReference type="ARBA" id="ARBA00004609"/>
    </source>
</evidence>
<dbReference type="GO" id="GO:0000272">
    <property type="term" value="P:polysaccharide catabolic process"/>
    <property type="evidence" value="ECO:0007669"/>
    <property type="project" value="UniProtKB-KW"/>
</dbReference>
<evidence type="ECO:0000313" key="17">
    <source>
        <dbReference type="EMBL" id="TFK43530.1"/>
    </source>
</evidence>
<keyword evidence="6" id="KW-0472">Membrane</keyword>
<evidence type="ECO:0000256" key="11">
    <source>
        <dbReference type="ARBA" id="ARBA00023326"/>
    </source>
</evidence>
<evidence type="ECO:0000256" key="12">
    <source>
        <dbReference type="ARBA" id="ARBA00024056"/>
    </source>
</evidence>
<evidence type="ECO:0000256" key="4">
    <source>
        <dbReference type="ARBA" id="ARBA00022622"/>
    </source>
</evidence>
<feature type="signal peptide" evidence="15">
    <location>
        <begin position="1"/>
        <end position="17"/>
    </location>
</feature>
<dbReference type="STRING" id="68775.A0A5C3ME79"/>
<dbReference type="OrthoDB" id="407355at2759"/>
<comment type="catalytic activity">
    <reaction evidence="13">
        <text>[(1-&gt;4)-N-acetyl-beta-D-glucosaminyl](n) + n H2O = chitosan + n acetate</text>
        <dbReference type="Rhea" id="RHEA:10464"/>
        <dbReference type="Rhea" id="RHEA-COMP:9593"/>
        <dbReference type="Rhea" id="RHEA-COMP:9597"/>
        <dbReference type="ChEBI" id="CHEBI:15377"/>
        <dbReference type="ChEBI" id="CHEBI:17029"/>
        <dbReference type="ChEBI" id="CHEBI:30089"/>
        <dbReference type="ChEBI" id="CHEBI:57704"/>
        <dbReference type="EC" id="3.5.1.41"/>
    </reaction>
    <physiologicalReaction direction="left-to-right" evidence="13">
        <dbReference type="Rhea" id="RHEA:10465"/>
    </physiologicalReaction>
</comment>
<keyword evidence="4" id="KW-0336">GPI-anchor</keyword>
<feature type="region of interest" description="Disordered" evidence="14">
    <location>
        <begin position="102"/>
        <end position="122"/>
    </location>
</feature>
<evidence type="ECO:0000256" key="3">
    <source>
        <dbReference type="ARBA" id="ARBA00022475"/>
    </source>
</evidence>
<dbReference type="PROSITE" id="PS51677">
    <property type="entry name" value="NODB"/>
    <property type="match status" value="1"/>
</dbReference>
<keyword evidence="3" id="KW-1003">Cell membrane</keyword>
<dbReference type="GO" id="GO:0098552">
    <property type="term" value="C:side of membrane"/>
    <property type="evidence" value="ECO:0007669"/>
    <property type="project" value="UniProtKB-KW"/>
</dbReference>
<keyword evidence="11" id="KW-0624">Polysaccharide degradation</keyword>
<evidence type="ECO:0000256" key="7">
    <source>
        <dbReference type="ARBA" id="ARBA00023277"/>
    </source>
</evidence>
<dbReference type="AlphaFoldDB" id="A0A5C3ME79"/>
<dbReference type="Proteomes" id="UP000308652">
    <property type="component" value="Unassembled WGS sequence"/>
</dbReference>
<dbReference type="Pfam" id="PF01522">
    <property type="entry name" value="Polysacc_deac_1"/>
    <property type="match status" value="1"/>
</dbReference>
<evidence type="ECO:0000259" key="16">
    <source>
        <dbReference type="PROSITE" id="PS51677"/>
    </source>
</evidence>
<dbReference type="GO" id="GO:0006032">
    <property type="term" value="P:chitin catabolic process"/>
    <property type="evidence" value="ECO:0007669"/>
    <property type="project" value="UniProtKB-KW"/>
</dbReference>
<dbReference type="PANTHER" id="PTHR10587">
    <property type="entry name" value="GLYCOSYL TRANSFERASE-RELATED"/>
    <property type="match status" value="1"/>
</dbReference>
<dbReference type="GO" id="GO:0009272">
    <property type="term" value="P:fungal-type cell wall biogenesis"/>
    <property type="evidence" value="ECO:0007669"/>
    <property type="project" value="UniProtKB-ARBA"/>
</dbReference>
<dbReference type="Gene3D" id="3.20.20.370">
    <property type="entry name" value="Glycoside hydrolase/deacetylase"/>
    <property type="match status" value="1"/>
</dbReference>
<keyword evidence="10" id="KW-0961">Cell wall biogenesis/degradation</keyword>
<evidence type="ECO:0000256" key="10">
    <source>
        <dbReference type="ARBA" id="ARBA00023316"/>
    </source>
</evidence>
<comment type="cofactor">
    <cofactor evidence="1">
        <name>Co(2+)</name>
        <dbReference type="ChEBI" id="CHEBI:48828"/>
    </cofactor>
</comment>
<feature type="domain" description="NodB homology" evidence="16">
    <location>
        <begin position="146"/>
        <end position="332"/>
    </location>
</feature>
<feature type="compositionally biased region" description="Polar residues" evidence="14">
    <location>
        <begin position="103"/>
        <end position="122"/>
    </location>
</feature>
<gene>
    <name evidence="17" type="ORF">BDQ12DRAFT_675128</name>
</gene>
<evidence type="ECO:0000256" key="14">
    <source>
        <dbReference type="SAM" id="MobiDB-lite"/>
    </source>
</evidence>
<feature type="chain" id="PRO_5022963423" description="chitin deacetylase" evidence="15">
    <location>
        <begin position="18"/>
        <end position="451"/>
    </location>
</feature>
<reference evidence="17 18" key="1">
    <citation type="journal article" date="2019" name="Nat. Ecol. Evol.">
        <title>Megaphylogeny resolves global patterns of mushroom evolution.</title>
        <authorList>
            <person name="Varga T."/>
            <person name="Krizsan K."/>
            <person name="Foldi C."/>
            <person name="Dima B."/>
            <person name="Sanchez-Garcia M."/>
            <person name="Sanchez-Ramirez S."/>
            <person name="Szollosi G.J."/>
            <person name="Szarkandi J.G."/>
            <person name="Papp V."/>
            <person name="Albert L."/>
            <person name="Andreopoulos W."/>
            <person name="Angelini C."/>
            <person name="Antonin V."/>
            <person name="Barry K.W."/>
            <person name="Bougher N.L."/>
            <person name="Buchanan P."/>
            <person name="Buyck B."/>
            <person name="Bense V."/>
            <person name="Catcheside P."/>
            <person name="Chovatia M."/>
            <person name="Cooper J."/>
            <person name="Damon W."/>
            <person name="Desjardin D."/>
            <person name="Finy P."/>
            <person name="Geml J."/>
            <person name="Haridas S."/>
            <person name="Hughes K."/>
            <person name="Justo A."/>
            <person name="Karasinski D."/>
            <person name="Kautmanova I."/>
            <person name="Kiss B."/>
            <person name="Kocsube S."/>
            <person name="Kotiranta H."/>
            <person name="LaButti K.M."/>
            <person name="Lechner B.E."/>
            <person name="Liimatainen K."/>
            <person name="Lipzen A."/>
            <person name="Lukacs Z."/>
            <person name="Mihaltcheva S."/>
            <person name="Morgado L.N."/>
            <person name="Niskanen T."/>
            <person name="Noordeloos M.E."/>
            <person name="Ohm R.A."/>
            <person name="Ortiz-Santana B."/>
            <person name="Ovrebo C."/>
            <person name="Racz N."/>
            <person name="Riley R."/>
            <person name="Savchenko A."/>
            <person name="Shiryaev A."/>
            <person name="Soop K."/>
            <person name="Spirin V."/>
            <person name="Szebenyi C."/>
            <person name="Tomsovsky M."/>
            <person name="Tulloss R.E."/>
            <person name="Uehling J."/>
            <person name="Grigoriev I.V."/>
            <person name="Vagvolgyi C."/>
            <person name="Papp T."/>
            <person name="Martin F.M."/>
            <person name="Miettinen O."/>
            <person name="Hibbett D.S."/>
            <person name="Nagy L.G."/>
        </authorList>
    </citation>
    <scope>NUCLEOTIDE SEQUENCE [LARGE SCALE GENOMIC DNA]</scope>
    <source>
        <strain evidence="17 18">CBS 166.37</strain>
    </source>
</reference>
<dbReference type="EMBL" id="ML213591">
    <property type="protein sequence ID" value="TFK43530.1"/>
    <property type="molecule type" value="Genomic_DNA"/>
</dbReference>
<evidence type="ECO:0000256" key="5">
    <source>
        <dbReference type="ARBA" id="ARBA00023024"/>
    </source>
</evidence>
<sequence>MFMRFITLSAAIVLVHGALIPHDGHDHTHNVNQGLPSAWFQTDDHPVHALFKRAFDDGVDYPAVGSPAWSAPFPTSTPDPNALPAEWVNALDAAVAAGKIPNIPQSSGKPQTNPVYPSGTNPTSPEVCSATYKCRNSGDIWNGPDGYFGTSFDDGPQPFTPKLLQFLDQNNEKATHFMIGVNILAFPQQFMATLNSDNDIAVHTWTHPYMTTLSNRDIVGQLGWSMELIHRSTGGRIPKFWRPPFGDSDNRVRAIAQEVFGLQTIIWNLDTSDWGITTGATTPEQVHTNMQQWLSGPKSPGLIILEHETSEASVDAFIAAYPLIKSNGWKTESLAELVGNGRSYRNAGSSASNDVISAGILIGNASPSNTSSAPSSSSSPSISTTTSSNASSASSTTQTTSTVVVSTAATSLATSSTPTSNSSTVNRDCGFLTWILSTFISATVMSVALIW</sequence>
<evidence type="ECO:0000256" key="9">
    <source>
        <dbReference type="ARBA" id="ARBA00023288"/>
    </source>
</evidence>
<keyword evidence="8" id="KW-0170">Cobalt</keyword>
<proteinExistence type="predicted"/>
<evidence type="ECO:0000256" key="6">
    <source>
        <dbReference type="ARBA" id="ARBA00023136"/>
    </source>
</evidence>
<dbReference type="InterPro" id="IPR050248">
    <property type="entry name" value="Polysacc_deacetylase_ArnD"/>
</dbReference>
<dbReference type="InterPro" id="IPR011330">
    <property type="entry name" value="Glyco_hydro/deAcase_b/a-brl"/>
</dbReference>
<evidence type="ECO:0000256" key="1">
    <source>
        <dbReference type="ARBA" id="ARBA00001941"/>
    </source>
</evidence>